<dbReference type="SUPFAM" id="SSF50978">
    <property type="entry name" value="WD40 repeat-like"/>
    <property type="match status" value="1"/>
</dbReference>
<feature type="region of interest" description="Disordered" evidence="4">
    <location>
        <begin position="547"/>
        <end position="647"/>
    </location>
</feature>
<feature type="region of interest" description="Disordered" evidence="4">
    <location>
        <begin position="480"/>
        <end position="535"/>
    </location>
</feature>
<dbReference type="PANTHER" id="PTHR18763:SF0">
    <property type="entry name" value="WD REPEAT-CONTAINING PROTEIN 18"/>
    <property type="match status" value="1"/>
</dbReference>
<dbReference type="Gene3D" id="2.130.10.10">
    <property type="entry name" value="YVTN repeat-like/Quinoprotein amine dehydrogenase"/>
    <property type="match status" value="2"/>
</dbReference>
<feature type="compositionally biased region" description="Low complexity" evidence="4">
    <location>
        <begin position="601"/>
        <end position="611"/>
    </location>
</feature>
<evidence type="ECO:0000313" key="5">
    <source>
        <dbReference type="EMBL" id="KAK2962103.1"/>
    </source>
</evidence>
<feature type="compositionally biased region" description="Polar residues" evidence="4">
    <location>
        <begin position="547"/>
        <end position="562"/>
    </location>
</feature>
<keyword evidence="3" id="KW-0175">Coiled coil</keyword>
<evidence type="ECO:0000256" key="2">
    <source>
        <dbReference type="ARBA" id="ARBA00022737"/>
    </source>
</evidence>
<evidence type="ECO:0000256" key="4">
    <source>
        <dbReference type="SAM" id="MobiDB-lite"/>
    </source>
</evidence>
<dbReference type="EMBL" id="JARBJD010000012">
    <property type="protein sequence ID" value="KAK2962103.1"/>
    <property type="molecule type" value="Genomic_DNA"/>
</dbReference>
<dbReference type="InterPro" id="IPR036322">
    <property type="entry name" value="WD40_repeat_dom_sf"/>
</dbReference>
<dbReference type="SMART" id="SM00320">
    <property type="entry name" value="WD40"/>
    <property type="match status" value="4"/>
</dbReference>
<keyword evidence="2" id="KW-0677">Repeat</keyword>
<evidence type="ECO:0000256" key="3">
    <source>
        <dbReference type="SAM" id="Coils"/>
    </source>
</evidence>
<feature type="compositionally biased region" description="Polar residues" evidence="4">
    <location>
        <begin position="487"/>
        <end position="497"/>
    </location>
</feature>
<dbReference type="InterPro" id="IPR015943">
    <property type="entry name" value="WD40/YVTN_repeat-like_dom_sf"/>
</dbReference>
<dbReference type="InterPro" id="IPR045227">
    <property type="entry name" value="WDR18/Ipi3/RID3"/>
</dbReference>
<feature type="compositionally biased region" description="Low complexity" evidence="4">
    <location>
        <begin position="1026"/>
        <end position="1049"/>
    </location>
</feature>
<organism evidence="5 6">
    <name type="scientific">Blattamonas nauphoetae</name>
    <dbReference type="NCBI Taxonomy" id="2049346"/>
    <lineage>
        <taxon>Eukaryota</taxon>
        <taxon>Metamonada</taxon>
        <taxon>Preaxostyla</taxon>
        <taxon>Oxymonadida</taxon>
        <taxon>Blattamonas</taxon>
    </lineage>
</organism>
<dbReference type="Pfam" id="PF00400">
    <property type="entry name" value="WD40"/>
    <property type="match status" value="2"/>
</dbReference>
<feature type="compositionally biased region" description="Polar residues" evidence="4">
    <location>
        <begin position="1050"/>
        <end position="1064"/>
    </location>
</feature>
<feature type="compositionally biased region" description="Basic and acidic residues" evidence="4">
    <location>
        <begin position="418"/>
        <end position="429"/>
    </location>
</feature>
<evidence type="ECO:0000256" key="1">
    <source>
        <dbReference type="ARBA" id="ARBA00022574"/>
    </source>
</evidence>
<feature type="compositionally biased region" description="Polar residues" evidence="4">
    <location>
        <begin position="999"/>
        <end position="1025"/>
    </location>
</feature>
<comment type="caution">
    <text evidence="5">The sequence shown here is derived from an EMBL/GenBank/DDBJ whole genome shotgun (WGS) entry which is preliminary data.</text>
</comment>
<feature type="region of interest" description="Disordered" evidence="4">
    <location>
        <begin position="418"/>
        <end position="443"/>
    </location>
</feature>
<proteinExistence type="predicted"/>
<keyword evidence="6" id="KW-1185">Reference proteome</keyword>
<accession>A0ABQ9YEA2</accession>
<reference evidence="5 6" key="1">
    <citation type="journal article" date="2022" name="bioRxiv">
        <title>Genomics of Preaxostyla Flagellates Illuminates Evolutionary Transitions and the Path Towards Mitochondrial Loss.</title>
        <authorList>
            <person name="Novak L.V.F."/>
            <person name="Treitli S.C."/>
            <person name="Pyrih J."/>
            <person name="Halakuc P."/>
            <person name="Pipaliya S.V."/>
            <person name="Vacek V."/>
            <person name="Brzon O."/>
            <person name="Soukal P."/>
            <person name="Eme L."/>
            <person name="Dacks J.B."/>
            <person name="Karnkowska A."/>
            <person name="Elias M."/>
            <person name="Hampl V."/>
        </authorList>
    </citation>
    <scope>NUCLEOTIDE SEQUENCE [LARGE SCALE GENOMIC DNA]</scope>
    <source>
        <strain evidence="5">NAU3</strain>
        <tissue evidence="5">Gut</tissue>
    </source>
</reference>
<dbReference type="Proteomes" id="UP001281761">
    <property type="component" value="Unassembled WGS sequence"/>
</dbReference>
<dbReference type="InterPro" id="IPR038558">
    <property type="entry name" value="SAS-6_N_sf"/>
</dbReference>
<dbReference type="Gene3D" id="2.170.210.20">
    <property type="entry name" value="Spindle assembly abnormal protein 6, N-terminal domain"/>
    <property type="match status" value="1"/>
</dbReference>
<feature type="region of interest" description="Disordered" evidence="4">
    <location>
        <begin position="999"/>
        <end position="1068"/>
    </location>
</feature>
<feature type="compositionally biased region" description="Polar residues" evidence="4">
    <location>
        <begin position="587"/>
        <end position="600"/>
    </location>
</feature>
<dbReference type="InterPro" id="IPR001680">
    <property type="entry name" value="WD40_rpt"/>
</dbReference>
<feature type="compositionally biased region" description="Polar residues" evidence="4">
    <location>
        <begin position="509"/>
        <end position="522"/>
    </location>
</feature>
<evidence type="ECO:0000313" key="6">
    <source>
        <dbReference type="Proteomes" id="UP001281761"/>
    </source>
</evidence>
<dbReference type="Gene3D" id="1.10.287.1490">
    <property type="match status" value="1"/>
</dbReference>
<dbReference type="PANTHER" id="PTHR18763">
    <property type="entry name" value="WD-REPEAT PROTEIN 18"/>
    <property type="match status" value="1"/>
</dbReference>
<feature type="compositionally biased region" description="Basic and acidic residues" evidence="4">
    <location>
        <begin position="565"/>
        <end position="583"/>
    </location>
</feature>
<protein>
    <submittedName>
        <fullName evidence="5">Spindle assembly abnormal protein 6</fullName>
    </submittedName>
</protein>
<gene>
    <name evidence="5" type="ORF">BLNAU_2763</name>
</gene>
<dbReference type="SUPFAM" id="SSF90257">
    <property type="entry name" value="Myosin rod fragments"/>
    <property type="match status" value="1"/>
</dbReference>
<feature type="compositionally biased region" description="Low complexity" evidence="4">
    <location>
        <begin position="621"/>
        <end position="637"/>
    </location>
</feature>
<sequence>MELAEQDFTKFKERFRLNLSFEEFPTFFARDLESTKSDSLSISTSVADFNQLSAKSSASLTLNEHCTEATFILTQTQQYRNLELYRLDFKRPTDIHIIKYVVGQVAHWKTLALERQTKIDNQVQSLEEESSTLESLQRELAAIQSEHRIELSQANERTKLESADLVQKYETRYSEQIQAHQQEVSQLREKILSLETDKSSNLASINSNENRIRELTEQLESRTSELKTVRARFDTTEKEKNDLAARFSELQSTHSNLMLTCASLEQQINDRKERLVENETRIAQTNDFKQTLEGSIRELKEEITRLKKKLSAQAKEIEKGNGIIDNMWHEREELIRDVDELNDTITQHQNDLDSLQGAIHDKEDEIRELKRTLDDTNRSLTRTTQDYEKAEKDKKELAERVKVLTDVQERLAQQLTEKQLKERDEERKGFGMTSLGDTLLGKQRDDWQSRLGASSRFGDTNPRPMLEEADLLHSRVFGERTSRLRTDTQSQSPSIPVTHTRDTSHRALRSTSALRSGRTSTSPLPPPPVLPDLTALNKNLPIFPALSTSTLTERNTSNTQPKSDPLTRTKDPLSSDFRSHPLDKIVQPNTSPTGQFPSNKSPLSPTTQPPSTEHPTILTDNSSTISHTPTTTSNISSRHGNGIDDFSGDSKREYRNCHYTEDNIFRCKTTVCSQTLQNWDEAQPLTKFVIPETIYSIAATDDGSFIVAGTSSGTVYCWSFPTGQLCSKIHVHRQAITTISVANDCSYVVCGCVDGHIAVISAPLLFSLNTDSSETQTNFTQYPLQTLRFVAHTLSIQQIFFLTELGLKTSPLSTPQLILSVSDDETVKVHSLNGTLLLQASLATARPCCLAVSPSASPILRTSQPILFVGCSDGSIHSSTIDLHALLRSATASTLDLEKKTNIKAIRPTMQTFNTLSTPIHSLALVHSQFFNQFFLVSTSADGKCTVWNIPTQSALRSVSFLPPSHNQPSTPCFVAAANISFASSFVQTSSLFNLQQTAPQSLPTSAPQEQSSKTQKPKSQYSILPSSNITTYSTPSSSSNTQSTSSTPFQQKGKQNQQPTTLPLQRAMGTVPESLVYTVPVVTTNMFSHCEWKWEDEHEIEWVEGKEDLPLFTDDLSTQKNDQIIDTYHNIFSLLVSNL</sequence>
<keyword evidence="1" id="KW-0853">WD repeat</keyword>
<feature type="coiled-coil region" evidence="3">
    <location>
        <begin position="119"/>
        <end position="414"/>
    </location>
</feature>
<name>A0ABQ9YEA2_9EUKA</name>